<dbReference type="InterPro" id="IPR008253">
    <property type="entry name" value="Marvel"/>
</dbReference>
<evidence type="ECO:0000313" key="10">
    <source>
        <dbReference type="Proteomes" id="UP000606274"/>
    </source>
</evidence>
<dbReference type="InterPro" id="IPR050578">
    <property type="entry name" value="MARVEL-CKLF_proteins"/>
</dbReference>
<accession>A0A8T0AI03</accession>
<dbReference type="AlphaFoldDB" id="A0A8T0AI03"/>
<dbReference type="PANTHER" id="PTHR22776:SF25">
    <property type="entry name" value="CKLF-LIKE MARVEL TRANSMEMBRANE DOMAIN-CONTAINING PROTEIN 6"/>
    <property type="match status" value="1"/>
</dbReference>
<feature type="domain" description="MARVEL" evidence="8">
    <location>
        <begin position="95"/>
        <end position="222"/>
    </location>
</feature>
<feature type="compositionally biased region" description="Polar residues" evidence="6">
    <location>
        <begin position="246"/>
        <end position="255"/>
    </location>
</feature>
<evidence type="ECO:0000259" key="8">
    <source>
        <dbReference type="PROSITE" id="PS51225"/>
    </source>
</evidence>
<feature type="transmembrane region" description="Helical" evidence="7">
    <location>
        <begin position="163"/>
        <end position="186"/>
    </location>
</feature>
<protein>
    <recommendedName>
        <fullName evidence="8">MARVEL domain-containing protein</fullName>
    </recommendedName>
</protein>
<evidence type="ECO:0000256" key="2">
    <source>
        <dbReference type="ARBA" id="ARBA00022692"/>
    </source>
</evidence>
<evidence type="ECO:0000256" key="6">
    <source>
        <dbReference type="SAM" id="MobiDB-lite"/>
    </source>
</evidence>
<proteinExistence type="predicted"/>
<organism evidence="9 10">
    <name type="scientific">Silurus meridionalis</name>
    <name type="common">Southern catfish</name>
    <name type="synonym">Silurus soldatovi meridionalis</name>
    <dbReference type="NCBI Taxonomy" id="175797"/>
    <lineage>
        <taxon>Eukaryota</taxon>
        <taxon>Metazoa</taxon>
        <taxon>Chordata</taxon>
        <taxon>Craniata</taxon>
        <taxon>Vertebrata</taxon>
        <taxon>Euteleostomi</taxon>
        <taxon>Actinopterygii</taxon>
        <taxon>Neopterygii</taxon>
        <taxon>Teleostei</taxon>
        <taxon>Ostariophysi</taxon>
        <taxon>Siluriformes</taxon>
        <taxon>Siluridae</taxon>
        <taxon>Silurus</taxon>
    </lineage>
</organism>
<reference evidence="9" key="1">
    <citation type="submission" date="2020-08" db="EMBL/GenBank/DDBJ databases">
        <title>Chromosome-level assembly of Southern catfish (Silurus meridionalis) provides insights into visual adaptation to the nocturnal and benthic lifestyles.</title>
        <authorList>
            <person name="Zhang Y."/>
            <person name="Wang D."/>
            <person name="Peng Z."/>
        </authorList>
    </citation>
    <scope>NUCLEOTIDE SEQUENCE</scope>
    <source>
        <strain evidence="9">SWU-2019-XX</strain>
        <tissue evidence="9">Muscle</tissue>
    </source>
</reference>
<keyword evidence="2 5" id="KW-0812">Transmembrane</keyword>
<dbReference type="Proteomes" id="UP000606274">
    <property type="component" value="Unassembled WGS sequence"/>
</dbReference>
<dbReference type="EMBL" id="JABFDY010000021">
    <property type="protein sequence ID" value="KAF7692092.1"/>
    <property type="molecule type" value="Genomic_DNA"/>
</dbReference>
<evidence type="ECO:0000256" key="5">
    <source>
        <dbReference type="PROSITE-ProRule" id="PRU00581"/>
    </source>
</evidence>
<name>A0A8T0AI03_SILME</name>
<keyword evidence="10" id="KW-1185">Reference proteome</keyword>
<feature type="region of interest" description="Disordered" evidence="6">
    <location>
        <begin position="233"/>
        <end position="255"/>
    </location>
</feature>
<evidence type="ECO:0000256" key="3">
    <source>
        <dbReference type="ARBA" id="ARBA00022989"/>
    </source>
</evidence>
<evidence type="ECO:0000256" key="7">
    <source>
        <dbReference type="SAM" id="Phobius"/>
    </source>
</evidence>
<evidence type="ECO:0000256" key="1">
    <source>
        <dbReference type="ARBA" id="ARBA00004141"/>
    </source>
</evidence>
<feature type="transmembrane region" description="Helical" evidence="7">
    <location>
        <begin position="129"/>
        <end position="151"/>
    </location>
</feature>
<comment type="subcellular location">
    <subcellularLocation>
        <location evidence="1">Membrane</location>
        <topology evidence="1">Multi-pass membrane protein</topology>
    </subcellularLocation>
</comment>
<dbReference type="GO" id="GO:0016020">
    <property type="term" value="C:membrane"/>
    <property type="evidence" value="ECO:0007669"/>
    <property type="project" value="UniProtKB-SubCell"/>
</dbReference>
<sequence>MECCDSTLKTLDSTERMYEAEGKGRTIPAAGIRVEDLRAEEHRTEPDGALAQEEESLPRFPAAMASPDAVYNTTTTTTPTAANKSNRWFIVPNPELSFTRFFVKVAEVLLAFVAFVLEEVVTSCTSCTALYFFEFVSCTAFLFTLLLLILLSTPLHQKVGINCWSQVDFGYSVLICLFLFIASAAFAGSNSGSEVEKATVGFGFLAAIVFLVDVLMFYKEKGIPFFCLNKAPAAGSTEPVPEVEKLNTNGTSGTN</sequence>
<dbReference type="Pfam" id="PF01284">
    <property type="entry name" value="MARVEL"/>
    <property type="match status" value="1"/>
</dbReference>
<dbReference type="PANTHER" id="PTHR22776">
    <property type="entry name" value="MARVEL-CONTAINING POTENTIAL LIPID RAFT-ASSOCIATED PROTEIN"/>
    <property type="match status" value="1"/>
</dbReference>
<dbReference type="PROSITE" id="PS51225">
    <property type="entry name" value="MARVEL"/>
    <property type="match status" value="1"/>
</dbReference>
<gene>
    <name evidence="9" type="ORF">HF521_011059</name>
</gene>
<keyword evidence="4 5" id="KW-0472">Membrane</keyword>
<keyword evidence="3 7" id="KW-1133">Transmembrane helix</keyword>
<feature type="transmembrane region" description="Helical" evidence="7">
    <location>
        <begin position="198"/>
        <end position="218"/>
    </location>
</feature>
<evidence type="ECO:0000256" key="4">
    <source>
        <dbReference type="ARBA" id="ARBA00023136"/>
    </source>
</evidence>
<evidence type="ECO:0000313" key="9">
    <source>
        <dbReference type="EMBL" id="KAF7692092.1"/>
    </source>
</evidence>
<comment type="caution">
    <text evidence="9">The sequence shown here is derived from an EMBL/GenBank/DDBJ whole genome shotgun (WGS) entry which is preliminary data.</text>
</comment>